<evidence type="ECO:0000313" key="3">
    <source>
        <dbReference type="Proteomes" id="UP001165063"/>
    </source>
</evidence>
<protein>
    <submittedName>
        <fullName evidence="2">Unnamed protein product</fullName>
    </submittedName>
</protein>
<dbReference type="Proteomes" id="UP001165063">
    <property type="component" value="Unassembled WGS sequence"/>
</dbReference>
<keyword evidence="1" id="KW-1133">Transmembrane helix</keyword>
<evidence type="ECO:0000313" key="2">
    <source>
        <dbReference type="EMBL" id="GME80379.1"/>
    </source>
</evidence>
<gene>
    <name evidence="2" type="ORF">Amon01_000983100</name>
</gene>
<evidence type="ECO:0000256" key="1">
    <source>
        <dbReference type="SAM" id="Phobius"/>
    </source>
</evidence>
<comment type="caution">
    <text evidence="2">The sequence shown here is derived from an EMBL/GenBank/DDBJ whole genome shotgun (WGS) entry which is preliminary data.</text>
</comment>
<proteinExistence type="predicted"/>
<feature type="transmembrane region" description="Helical" evidence="1">
    <location>
        <begin position="6"/>
        <end position="27"/>
    </location>
</feature>
<accession>A0A9W6T909</accession>
<dbReference type="EMBL" id="BSXU01014184">
    <property type="protein sequence ID" value="GME80379.1"/>
    <property type="molecule type" value="Genomic_DNA"/>
</dbReference>
<dbReference type="AlphaFoldDB" id="A0A9W6T909"/>
<name>A0A9W6T909_AMBMO</name>
<organism evidence="2 3">
    <name type="scientific">Ambrosiozyma monospora</name>
    <name type="common">Yeast</name>
    <name type="synonym">Endomycopsis monosporus</name>
    <dbReference type="NCBI Taxonomy" id="43982"/>
    <lineage>
        <taxon>Eukaryota</taxon>
        <taxon>Fungi</taxon>
        <taxon>Dikarya</taxon>
        <taxon>Ascomycota</taxon>
        <taxon>Saccharomycotina</taxon>
        <taxon>Pichiomycetes</taxon>
        <taxon>Pichiales</taxon>
        <taxon>Pichiaceae</taxon>
        <taxon>Ambrosiozyma</taxon>
    </lineage>
</organism>
<reference evidence="2" key="1">
    <citation type="submission" date="2023-04" db="EMBL/GenBank/DDBJ databases">
        <title>Ambrosiozyma monospora NBRC 1965.</title>
        <authorList>
            <person name="Ichikawa N."/>
            <person name="Sato H."/>
            <person name="Tonouchi N."/>
        </authorList>
    </citation>
    <scope>NUCLEOTIDE SEQUENCE</scope>
    <source>
        <strain evidence="2">NBRC 1965</strain>
    </source>
</reference>
<sequence>MQFNIFNIWFLILASFISRISAVQLFYQNQYVADIIRLNTPELSYHVTEGYYRLLETLDLDKTDANNYISSSIATQIEQSHIWFTLQAYDITPVVNYWYYLDQTQGLLRYKKVSVMALPPF</sequence>
<keyword evidence="1" id="KW-0812">Transmembrane</keyword>
<keyword evidence="1" id="KW-0472">Membrane</keyword>
<keyword evidence="3" id="KW-1185">Reference proteome</keyword>